<keyword evidence="8" id="KW-1185">Reference proteome</keyword>
<keyword evidence="2" id="KW-0479">Metal-binding</keyword>
<dbReference type="NCBIfam" id="TIGR00365">
    <property type="entry name" value="Grx4 family monothiol glutaredoxin"/>
    <property type="match status" value="1"/>
</dbReference>
<dbReference type="Proteomes" id="UP000007014">
    <property type="component" value="Chromosome 17"/>
</dbReference>
<dbReference type="GeneID" id="16996444"/>
<dbReference type="PANTHER" id="PTHR10293:SF16">
    <property type="entry name" value="GLUTAREDOXIN-RELATED PROTEIN 5, MITOCHONDRIAL"/>
    <property type="match status" value="1"/>
</dbReference>
<dbReference type="HOGENOM" id="CLU_1121474_0_0_1"/>
<evidence type="ECO:0000256" key="4">
    <source>
        <dbReference type="ARBA" id="ARBA00023014"/>
    </source>
</evidence>
<evidence type="ECO:0000256" key="3">
    <source>
        <dbReference type="ARBA" id="ARBA00023004"/>
    </source>
</evidence>
<gene>
    <name evidence="7" type="ORF">CYME_CMQ062C</name>
</gene>
<dbReference type="PANTHER" id="PTHR10293">
    <property type="entry name" value="GLUTAREDOXIN FAMILY MEMBER"/>
    <property type="match status" value="1"/>
</dbReference>
<feature type="domain" description="Glutaredoxin" evidence="6">
    <location>
        <begin position="148"/>
        <end position="216"/>
    </location>
</feature>
<sequence length="248" mass="27601">MNSQKTIDEEELRIPRDDPSEWISSGSVERSTVLFIWSSAPAETLAASRSVYRALQAQRQLQPELRLLCFDLHEQRSKLSKVLETYKVGAVPTVLAFPAHAHQPSDRVEGVYPARVGALVEQLVHNSAAADTKTVRQRVEKMISEHPILLFMKGTPERPRCGFSQQIVQLLVGDLKLPRASLATFDVLTDEQVRQEVKAYSQWPTFPQLYVRGELIGGLDVCREMAQSGELAALLASATRDEHGTTGP</sequence>
<dbReference type="InterPro" id="IPR002109">
    <property type="entry name" value="Glutaredoxin"/>
</dbReference>
<name>M1V696_CYAM1</name>
<accession>M1V696</accession>
<dbReference type="InterPro" id="IPR033658">
    <property type="entry name" value="GRX_PICOT-like"/>
</dbReference>
<keyword evidence="5" id="KW-0676">Redox-active center</keyword>
<dbReference type="OMA" id="NGPRCGF"/>
<dbReference type="eggNOG" id="KOG0911">
    <property type="taxonomic scope" value="Eukaryota"/>
</dbReference>
<reference evidence="7 8" key="2">
    <citation type="journal article" date="2007" name="BMC Biol.">
        <title>A 100%-complete sequence reveals unusually simple genomic features in the hot-spring red alga Cyanidioschyzon merolae.</title>
        <authorList>
            <person name="Nozaki H."/>
            <person name="Takano H."/>
            <person name="Misumi O."/>
            <person name="Terasawa K."/>
            <person name="Matsuzaki M."/>
            <person name="Maruyama S."/>
            <person name="Nishida K."/>
            <person name="Yagisawa F."/>
            <person name="Yoshida Y."/>
            <person name="Fujiwara T."/>
            <person name="Takio S."/>
            <person name="Tamura K."/>
            <person name="Chung S.J."/>
            <person name="Nakamura S."/>
            <person name="Kuroiwa H."/>
            <person name="Tanaka K."/>
            <person name="Sato N."/>
            <person name="Kuroiwa T."/>
        </authorList>
    </citation>
    <scope>NUCLEOTIDE SEQUENCE [LARGE SCALE GENOMIC DNA]</scope>
    <source>
        <strain evidence="7 8">10D</strain>
    </source>
</reference>
<dbReference type="InterPro" id="IPR004480">
    <property type="entry name" value="Monothiol_GRX-rel"/>
</dbReference>
<evidence type="ECO:0000256" key="2">
    <source>
        <dbReference type="ARBA" id="ARBA00022723"/>
    </source>
</evidence>
<dbReference type="KEGG" id="cme:CYME_CMQ062C"/>
<dbReference type="PROSITE" id="PS51354">
    <property type="entry name" value="GLUTAREDOXIN_2"/>
    <property type="match status" value="1"/>
</dbReference>
<evidence type="ECO:0000313" key="7">
    <source>
        <dbReference type="EMBL" id="BAM81985.1"/>
    </source>
</evidence>
<dbReference type="GO" id="GO:0046872">
    <property type="term" value="F:metal ion binding"/>
    <property type="evidence" value="ECO:0007669"/>
    <property type="project" value="UniProtKB-KW"/>
</dbReference>
<dbReference type="Gramene" id="CMQ062CT">
    <property type="protein sequence ID" value="CMQ062CT"/>
    <property type="gene ID" value="CMQ062C"/>
</dbReference>
<evidence type="ECO:0000256" key="5">
    <source>
        <dbReference type="ARBA" id="ARBA00023284"/>
    </source>
</evidence>
<evidence type="ECO:0000256" key="1">
    <source>
        <dbReference type="ARBA" id="ARBA00022714"/>
    </source>
</evidence>
<dbReference type="SUPFAM" id="SSF52833">
    <property type="entry name" value="Thioredoxin-like"/>
    <property type="match status" value="1"/>
</dbReference>
<protein>
    <recommendedName>
        <fullName evidence="6">Glutaredoxin domain-containing protein</fullName>
    </recommendedName>
</protein>
<dbReference type="Gene3D" id="3.40.30.10">
    <property type="entry name" value="Glutaredoxin"/>
    <property type="match status" value="1"/>
</dbReference>
<keyword evidence="1" id="KW-0001">2Fe-2S</keyword>
<evidence type="ECO:0000259" key="6">
    <source>
        <dbReference type="Pfam" id="PF00462"/>
    </source>
</evidence>
<dbReference type="AlphaFoldDB" id="M1V696"/>
<keyword evidence="3" id="KW-0408">Iron</keyword>
<dbReference type="InterPro" id="IPR036249">
    <property type="entry name" value="Thioredoxin-like_sf"/>
</dbReference>
<dbReference type="RefSeq" id="XP_005538021.1">
    <property type="nucleotide sequence ID" value="XM_005537964.1"/>
</dbReference>
<evidence type="ECO:0000313" key="8">
    <source>
        <dbReference type="Proteomes" id="UP000007014"/>
    </source>
</evidence>
<dbReference type="OrthoDB" id="5349at2759"/>
<dbReference type="EMBL" id="AP006499">
    <property type="protein sequence ID" value="BAM81985.1"/>
    <property type="molecule type" value="Genomic_DNA"/>
</dbReference>
<dbReference type="Pfam" id="PF00462">
    <property type="entry name" value="Glutaredoxin"/>
    <property type="match status" value="1"/>
</dbReference>
<dbReference type="STRING" id="280699.M1V696"/>
<dbReference type="GO" id="GO:0051537">
    <property type="term" value="F:2 iron, 2 sulfur cluster binding"/>
    <property type="evidence" value="ECO:0007669"/>
    <property type="project" value="UniProtKB-KW"/>
</dbReference>
<proteinExistence type="predicted"/>
<reference evidence="7 8" key="1">
    <citation type="journal article" date="2004" name="Nature">
        <title>Genome sequence of the ultrasmall unicellular red alga Cyanidioschyzon merolae 10D.</title>
        <authorList>
            <person name="Matsuzaki M."/>
            <person name="Misumi O."/>
            <person name="Shin-i T."/>
            <person name="Maruyama S."/>
            <person name="Takahara M."/>
            <person name="Miyagishima S."/>
            <person name="Mori T."/>
            <person name="Nishida K."/>
            <person name="Yagisawa F."/>
            <person name="Nishida K."/>
            <person name="Yoshida Y."/>
            <person name="Nishimura Y."/>
            <person name="Nakao S."/>
            <person name="Kobayashi T."/>
            <person name="Momoyama Y."/>
            <person name="Higashiyama T."/>
            <person name="Minoda A."/>
            <person name="Sano M."/>
            <person name="Nomoto H."/>
            <person name="Oishi K."/>
            <person name="Hayashi H."/>
            <person name="Ohta F."/>
            <person name="Nishizaka S."/>
            <person name="Haga S."/>
            <person name="Miura S."/>
            <person name="Morishita T."/>
            <person name="Kabeya Y."/>
            <person name="Terasawa K."/>
            <person name="Suzuki Y."/>
            <person name="Ishii Y."/>
            <person name="Asakawa S."/>
            <person name="Takano H."/>
            <person name="Ohta N."/>
            <person name="Kuroiwa H."/>
            <person name="Tanaka K."/>
            <person name="Shimizu N."/>
            <person name="Sugano S."/>
            <person name="Sato N."/>
            <person name="Nozaki H."/>
            <person name="Ogasawara N."/>
            <person name="Kohara Y."/>
            <person name="Kuroiwa T."/>
        </authorList>
    </citation>
    <scope>NUCLEOTIDE SEQUENCE [LARGE SCALE GENOMIC DNA]</scope>
    <source>
        <strain evidence="7 8">10D</strain>
    </source>
</reference>
<keyword evidence="4" id="KW-0411">Iron-sulfur</keyword>
<organism evidence="7 8">
    <name type="scientific">Cyanidioschyzon merolae (strain NIES-3377 / 10D)</name>
    <name type="common">Unicellular red alga</name>
    <dbReference type="NCBI Taxonomy" id="280699"/>
    <lineage>
        <taxon>Eukaryota</taxon>
        <taxon>Rhodophyta</taxon>
        <taxon>Bangiophyceae</taxon>
        <taxon>Cyanidiales</taxon>
        <taxon>Cyanidiaceae</taxon>
        <taxon>Cyanidioschyzon</taxon>
    </lineage>
</organism>
<dbReference type="CDD" id="cd03028">
    <property type="entry name" value="GRX_PICOT_like"/>
    <property type="match status" value="1"/>
</dbReference>
<dbReference type="GO" id="GO:0005739">
    <property type="term" value="C:mitochondrion"/>
    <property type="evidence" value="ECO:0007669"/>
    <property type="project" value="UniProtKB-ARBA"/>
</dbReference>